<sequence>MGRHRNSECTSGGLYDGGVEAFLLRLARLLLGGGLSARDVETEVIAAGKALGYPDVQVAALPTGVFVGLSPDAPVQFSAAKSYIRFDQLSEFLSITARLRAGDLPADQACELLESAAAKRAPWSYGVANLGSILVGVGLVALLCPTWPTVAAGLIGSALVAGLATIAGRVKAMAEFLPVIAGFLVSYPILLAADAGWLDYPFRTIVAVLAILFPGSVFVTGLADLVAGHSSAGTARLAAALMQFTLFFVGIALAVMAAGHQLSELLDIAAPAWPLGIKLVGVILATIGIMVFCYCPLRHAASIIALSGVAGALQVYLGGEVSPALGGLVAALVASVGAQALARVGPPWHVTYLPAFMIVAPGSFAFMTASQVSGYSASPLVSAGSAFLGVAVGTLLGGAIKELEFSKTLARGVRRRRA</sequence>
<name>A0A1H3Y0E9_9ACTO</name>
<feature type="domain" description="Threonine/serine exporter-like N-terminal" evidence="8">
    <location>
        <begin position="22"/>
        <end position="255"/>
    </location>
</feature>
<keyword evidence="2" id="KW-1003">Cell membrane</keyword>
<feature type="transmembrane region" description="Helical" evidence="7">
    <location>
        <begin position="239"/>
        <end position="260"/>
    </location>
</feature>
<evidence type="ECO:0000256" key="2">
    <source>
        <dbReference type="ARBA" id="ARBA00022475"/>
    </source>
</evidence>
<evidence type="ECO:0000313" key="10">
    <source>
        <dbReference type="Proteomes" id="UP000199288"/>
    </source>
</evidence>
<evidence type="ECO:0000256" key="4">
    <source>
        <dbReference type="ARBA" id="ARBA00022989"/>
    </source>
</evidence>
<keyword evidence="4 7" id="KW-1133">Transmembrane helix</keyword>
<feature type="transmembrane region" description="Helical" evidence="7">
    <location>
        <begin position="149"/>
        <end position="167"/>
    </location>
</feature>
<evidence type="ECO:0000256" key="1">
    <source>
        <dbReference type="ARBA" id="ARBA00004651"/>
    </source>
</evidence>
<proteinExistence type="inferred from homology"/>
<comment type="subcellular location">
    <subcellularLocation>
        <location evidence="1">Cell membrane</location>
        <topology evidence="1">Multi-pass membrane protein</topology>
    </subcellularLocation>
</comment>
<feature type="transmembrane region" description="Helical" evidence="7">
    <location>
        <begin position="380"/>
        <end position="400"/>
    </location>
</feature>
<dbReference type="Pfam" id="PF06738">
    <property type="entry name" value="ThrE"/>
    <property type="match status" value="1"/>
</dbReference>
<reference evidence="10" key="1">
    <citation type="submission" date="2016-10" db="EMBL/GenBank/DDBJ databases">
        <authorList>
            <person name="Varghese N."/>
            <person name="Submissions S."/>
        </authorList>
    </citation>
    <scope>NUCLEOTIDE SEQUENCE [LARGE SCALE GENOMIC DNA]</scope>
    <source>
        <strain evidence="10">KPR-1</strain>
    </source>
</reference>
<dbReference type="InterPro" id="IPR010619">
    <property type="entry name" value="ThrE-like_N"/>
</dbReference>
<dbReference type="InterPro" id="IPR050539">
    <property type="entry name" value="ThrE_Dicarb/AminoAcid_Exp"/>
</dbReference>
<keyword evidence="3 7" id="KW-0812">Transmembrane</keyword>
<organism evidence="9 10">
    <name type="scientific">Bowdeniella nasicola</name>
    <dbReference type="NCBI Taxonomy" id="208480"/>
    <lineage>
        <taxon>Bacteria</taxon>
        <taxon>Bacillati</taxon>
        <taxon>Actinomycetota</taxon>
        <taxon>Actinomycetes</taxon>
        <taxon>Actinomycetales</taxon>
        <taxon>Actinomycetaceae</taxon>
        <taxon>Bowdeniella</taxon>
    </lineage>
</organism>
<dbReference type="GO" id="GO:0005886">
    <property type="term" value="C:plasma membrane"/>
    <property type="evidence" value="ECO:0007669"/>
    <property type="project" value="UniProtKB-SubCell"/>
</dbReference>
<evidence type="ECO:0000256" key="6">
    <source>
        <dbReference type="ARBA" id="ARBA00034125"/>
    </source>
</evidence>
<evidence type="ECO:0000256" key="3">
    <source>
        <dbReference type="ARBA" id="ARBA00022692"/>
    </source>
</evidence>
<comment type="similarity">
    <text evidence="6">Belongs to the ThrE exporter (TC 2.A.79) family.</text>
</comment>
<evidence type="ECO:0000259" key="8">
    <source>
        <dbReference type="Pfam" id="PF06738"/>
    </source>
</evidence>
<dbReference type="Proteomes" id="UP000199288">
    <property type="component" value="Unassembled WGS sequence"/>
</dbReference>
<keyword evidence="10" id="KW-1185">Reference proteome</keyword>
<feature type="transmembrane region" description="Helical" evidence="7">
    <location>
        <begin position="349"/>
        <end position="368"/>
    </location>
</feature>
<feature type="transmembrane region" description="Helical" evidence="7">
    <location>
        <begin position="179"/>
        <end position="198"/>
    </location>
</feature>
<dbReference type="GO" id="GO:0022857">
    <property type="term" value="F:transmembrane transporter activity"/>
    <property type="evidence" value="ECO:0007669"/>
    <property type="project" value="InterPro"/>
</dbReference>
<feature type="transmembrane region" description="Helical" evidence="7">
    <location>
        <begin position="272"/>
        <end position="293"/>
    </location>
</feature>
<keyword evidence="5 7" id="KW-0472">Membrane</keyword>
<feature type="transmembrane region" description="Helical" evidence="7">
    <location>
        <begin position="323"/>
        <end position="342"/>
    </location>
</feature>
<dbReference type="PANTHER" id="PTHR34390">
    <property type="entry name" value="UPF0442 PROTEIN YJJB-RELATED"/>
    <property type="match status" value="1"/>
</dbReference>
<dbReference type="PANTHER" id="PTHR34390:SF2">
    <property type="entry name" value="SUCCINATE TRANSPORTER SUBUNIT YJJP-RELATED"/>
    <property type="match status" value="1"/>
</dbReference>
<dbReference type="AlphaFoldDB" id="A0A1H3Y0E9"/>
<feature type="transmembrane region" description="Helical" evidence="7">
    <location>
        <begin position="300"/>
        <end position="317"/>
    </location>
</feature>
<dbReference type="EMBL" id="FNQV01000004">
    <property type="protein sequence ID" value="SEA05086.1"/>
    <property type="molecule type" value="Genomic_DNA"/>
</dbReference>
<dbReference type="GO" id="GO:0015744">
    <property type="term" value="P:succinate transport"/>
    <property type="evidence" value="ECO:0007669"/>
    <property type="project" value="TreeGrafter"/>
</dbReference>
<evidence type="ECO:0000256" key="7">
    <source>
        <dbReference type="SAM" id="Phobius"/>
    </source>
</evidence>
<feature type="transmembrane region" description="Helical" evidence="7">
    <location>
        <begin position="123"/>
        <end position="143"/>
    </location>
</feature>
<accession>A0A1H3Y0E9</accession>
<gene>
    <name evidence="9" type="ORF">SAMN02910418_00820</name>
</gene>
<feature type="transmembrane region" description="Helical" evidence="7">
    <location>
        <begin position="204"/>
        <end position="227"/>
    </location>
</feature>
<evidence type="ECO:0000256" key="5">
    <source>
        <dbReference type="ARBA" id="ARBA00023136"/>
    </source>
</evidence>
<protein>
    <submittedName>
        <fullName evidence="9">Uncharacterized membrane protein YjjP, DUF1212 family</fullName>
    </submittedName>
</protein>
<evidence type="ECO:0000313" key="9">
    <source>
        <dbReference type="EMBL" id="SEA05086.1"/>
    </source>
</evidence>
<dbReference type="OrthoDB" id="235893at2"/>